<evidence type="ECO:0000313" key="1">
    <source>
        <dbReference type="EMBL" id="BAU27197.1"/>
    </source>
</evidence>
<dbReference type="AlphaFoldDB" id="A0A0U5B8X6"/>
<gene>
    <name evidence="1" type="ORF">CB4_01366</name>
</gene>
<keyword evidence="2" id="KW-1185">Reference proteome</keyword>
<name>A0A0U5B8X6_9BACL</name>
<reference evidence="1 2" key="1">
    <citation type="submission" date="2015-12" db="EMBL/GenBank/DDBJ databases">
        <title>Genome sequence of Aneurinibacillus soli.</title>
        <authorList>
            <person name="Lee J.S."/>
            <person name="Lee K.C."/>
            <person name="Kim K.K."/>
            <person name="Lee B.W."/>
        </authorList>
    </citation>
    <scope>NUCLEOTIDE SEQUENCE [LARGE SCALE GENOMIC DNA]</scope>
    <source>
        <strain evidence="1 2">CB4</strain>
    </source>
</reference>
<dbReference type="EMBL" id="AP017312">
    <property type="protein sequence ID" value="BAU27197.1"/>
    <property type="molecule type" value="Genomic_DNA"/>
</dbReference>
<evidence type="ECO:0000313" key="2">
    <source>
        <dbReference type="Proteomes" id="UP000217696"/>
    </source>
</evidence>
<sequence>MFVYQYPNFTKGRILKKEMLENLRDYPRTFIDLLFEGYSDGVIVGAQIQVEGDFLIITSGIIKHNGKMYILEKGYQVPYYATGKDCMIKILFKEESIDDDFRSCATEIALDQNMEIKHNEQELGRFKLKVGARLRLDYRDLRDFSTEYNTVNTIHVAYAGFAKSTISPALLRYFAIEMFKNNSSNPLDLIFSMQCMSQGTVDKDIILHYIANRLGIEYKEHSNGQIHKYLTLILENAKGGTTIRSGNRNAFQRVIVD</sequence>
<dbReference type="Proteomes" id="UP000217696">
    <property type="component" value="Chromosome"/>
</dbReference>
<proteinExistence type="predicted"/>
<dbReference type="OrthoDB" id="1664853at2"/>
<accession>A0A0U5B8X6</accession>
<protein>
    <submittedName>
        <fullName evidence="1">Uncharacterized protein</fullName>
    </submittedName>
</protein>
<dbReference type="RefSeq" id="WP_096464346.1">
    <property type="nucleotide sequence ID" value="NZ_AP017312.1"/>
</dbReference>
<dbReference type="KEGG" id="asoc:CB4_01366"/>
<organism evidence="1 2">
    <name type="scientific">Aneurinibacillus soli</name>
    <dbReference type="NCBI Taxonomy" id="1500254"/>
    <lineage>
        <taxon>Bacteria</taxon>
        <taxon>Bacillati</taxon>
        <taxon>Bacillota</taxon>
        <taxon>Bacilli</taxon>
        <taxon>Bacillales</taxon>
        <taxon>Paenibacillaceae</taxon>
        <taxon>Aneurinibacillus group</taxon>
        <taxon>Aneurinibacillus</taxon>
    </lineage>
</organism>